<name>A0A7Y9XCJ4_9ACTN</name>
<comment type="caution">
    <text evidence="1">The sequence shown here is derived from an EMBL/GenBank/DDBJ whole genome shotgun (WGS) entry which is preliminary data.</text>
</comment>
<dbReference type="EMBL" id="JACCHL010000001">
    <property type="protein sequence ID" value="NYH52240.1"/>
    <property type="molecule type" value="Genomic_DNA"/>
</dbReference>
<dbReference type="Proteomes" id="UP000584931">
    <property type="component" value="Unassembled WGS sequence"/>
</dbReference>
<proteinExistence type="predicted"/>
<organism evidence="1 2">
    <name type="scientific">Nocardiopsis sinuspersici</name>
    <dbReference type="NCBI Taxonomy" id="501010"/>
    <lineage>
        <taxon>Bacteria</taxon>
        <taxon>Bacillati</taxon>
        <taxon>Actinomycetota</taxon>
        <taxon>Actinomycetes</taxon>
        <taxon>Streptosporangiales</taxon>
        <taxon>Nocardiopsidaceae</taxon>
        <taxon>Nocardiopsis</taxon>
    </lineage>
</organism>
<accession>A0A7Y9XCJ4</accession>
<evidence type="ECO:0000313" key="1">
    <source>
        <dbReference type="EMBL" id="NYH52240.1"/>
    </source>
</evidence>
<sequence>MENLYQYFHAPDAEAGSFKIRRCADSPLQDGSDRIHKQARAS</sequence>
<dbReference type="RefSeq" id="WP_273474161.1">
    <property type="nucleotide sequence ID" value="NZ_JACCHL010000001.1"/>
</dbReference>
<reference evidence="1 2" key="1">
    <citation type="submission" date="2020-07" db="EMBL/GenBank/DDBJ databases">
        <title>Sequencing the genomes of 1000 actinobacteria strains.</title>
        <authorList>
            <person name="Klenk H.-P."/>
        </authorList>
    </citation>
    <scope>NUCLEOTIDE SEQUENCE [LARGE SCALE GENOMIC DNA]</scope>
    <source>
        <strain evidence="1 2">DSM 45278</strain>
    </source>
</reference>
<protein>
    <submittedName>
        <fullName evidence="1">Uncharacterized protein</fullName>
    </submittedName>
</protein>
<dbReference type="AlphaFoldDB" id="A0A7Y9XCJ4"/>
<gene>
    <name evidence="1" type="ORF">HNR06_001829</name>
</gene>
<evidence type="ECO:0000313" key="2">
    <source>
        <dbReference type="Proteomes" id="UP000584931"/>
    </source>
</evidence>